<dbReference type="Gene3D" id="3.90.226.10">
    <property type="entry name" value="2-enoyl-CoA Hydratase, Chain A, domain 1"/>
    <property type="match status" value="1"/>
</dbReference>
<dbReference type="EMBL" id="CP062804">
    <property type="protein sequence ID" value="QOT81471.1"/>
    <property type="molecule type" value="Genomic_DNA"/>
</dbReference>
<name>A0A643FND3_9BURK</name>
<dbReference type="InterPro" id="IPR029045">
    <property type="entry name" value="ClpP/crotonase-like_dom_sf"/>
</dbReference>
<protein>
    <recommendedName>
        <fullName evidence="3">Enoyl-CoA hydratase</fullName>
    </recommendedName>
</protein>
<accession>A0A643FND3</accession>
<dbReference type="AlphaFoldDB" id="A0A643FND3"/>
<evidence type="ECO:0008006" key="3">
    <source>
        <dbReference type="Google" id="ProtNLM"/>
    </source>
</evidence>
<dbReference type="Proteomes" id="UP000397656">
    <property type="component" value="Chromosome 2"/>
</dbReference>
<organism evidence="1 2">
    <name type="scientific">Cupriavidus basilensis</name>
    <dbReference type="NCBI Taxonomy" id="68895"/>
    <lineage>
        <taxon>Bacteria</taxon>
        <taxon>Pseudomonadati</taxon>
        <taxon>Pseudomonadota</taxon>
        <taxon>Betaproteobacteria</taxon>
        <taxon>Burkholderiales</taxon>
        <taxon>Burkholderiaceae</taxon>
        <taxon>Cupriavidus</taxon>
    </lineage>
</organism>
<dbReference type="PANTHER" id="PTHR11941:SF54">
    <property type="entry name" value="ENOYL-COA HYDRATASE, MITOCHONDRIAL"/>
    <property type="match status" value="1"/>
</dbReference>
<dbReference type="CDD" id="cd06558">
    <property type="entry name" value="crotonase-like"/>
    <property type="match status" value="1"/>
</dbReference>
<dbReference type="PANTHER" id="PTHR11941">
    <property type="entry name" value="ENOYL-COA HYDRATASE-RELATED"/>
    <property type="match status" value="1"/>
</dbReference>
<dbReference type="SUPFAM" id="SSF52096">
    <property type="entry name" value="ClpP/crotonase"/>
    <property type="match status" value="1"/>
</dbReference>
<sequence>MIGRVAVIRLNRPRQMYALSDALMDAFGLAELKLAVIPGAGGTQRLPRAISKAKAMDMCMTARNMDAAEAERSGLVSRVVAAGRLMDEAMLKKRGGGTSIPQGLQFPGKEV</sequence>
<reference evidence="1 2" key="1">
    <citation type="submission" date="2020-10" db="EMBL/GenBank/DDBJ databases">
        <title>Complete genome sequence of Cupriavidus basilensis CCUG 49340T.</title>
        <authorList>
            <person name="Salva-Serra F."/>
            <person name="Donoso R.A."/>
            <person name="Cho K.H."/>
            <person name="Yoo J.A."/>
            <person name="Lee K."/>
            <person name="Yoon S.-H."/>
            <person name="Perez-Pantoja D."/>
            <person name="Moore E.R.B."/>
        </authorList>
    </citation>
    <scope>NUCLEOTIDE SEQUENCE [LARGE SCALE GENOMIC DNA]</scope>
    <source>
        <strain evidence="2">CCUG 49340</strain>
    </source>
</reference>
<evidence type="ECO:0000313" key="1">
    <source>
        <dbReference type="EMBL" id="QOT81471.1"/>
    </source>
</evidence>
<dbReference type="Pfam" id="PF00378">
    <property type="entry name" value="ECH_1"/>
    <property type="match status" value="1"/>
</dbReference>
<dbReference type="GO" id="GO:0003824">
    <property type="term" value="F:catalytic activity"/>
    <property type="evidence" value="ECO:0007669"/>
    <property type="project" value="UniProtKB-ARBA"/>
</dbReference>
<evidence type="ECO:0000313" key="2">
    <source>
        <dbReference type="Proteomes" id="UP000397656"/>
    </source>
</evidence>
<dbReference type="InterPro" id="IPR001753">
    <property type="entry name" value="Enoyl-CoA_hydra/iso"/>
</dbReference>
<dbReference type="GO" id="GO:0006635">
    <property type="term" value="P:fatty acid beta-oxidation"/>
    <property type="evidence" value="ECO:0007669"/>
    <property type="project" value="TreeGrafter"/>
</dbReference>
<proteinExistence type="predicted"/>
<gene>
    <name evidence="1" type="ORF">F7R26_032870</name>
</gene>